<gene>
    <name evidence="13" type="ORF">LALA0_S06e01288g</name>
</gene>
<dbReference type="OrthoDB" id="27226at2759"/>
<dbReference type="AlphaFoldDB" id="A0A0C7MRX0"/>
<dbReference type="Proteomes" id="UP000054304">
    <property type="component" value="Unassembled WGS sequence"/>
</dbReference>
<dbReference type="InterPro" id="IPR036412">
    <property type="entry name" value="HAD-like_sf"/>
</dbReference>
<evidence type="ECO:0000256" key="8">
    <source>
        <dbReference type="ARBA" id="ARBA00022842"/>
    </source>
</evidence>
<dbReference type="RefSeq" id="XP_022628907.1">
    <property type="nucleotide sequence ID" value="XM_022771734.1"/>
</dbReference>
<dbReference type="InterPro" id="IPR050582">
    <property type="entry name" value="HAD-like_SerB"/>
</dbReference>
<dbReference type="UniPathway" id="UPA00135">
    <property type="reaction ID" value="UER00198"/>
</dbReference>
<comment type="cofactor">
    <cofactor evidence="1">
        <name>Mg(2+)</name>
        <dbReference type="ChEBI" id="CHEBI:18420"/>
    </cofactor>
</comment>
<evidence type="ECO:0000256" key="7">
    <source>
        <dbReference type="ARBA" id="ARBA00022801"/>
    </source>
</evidence>
<comment type="pathway">
    <text evidence="2">Amino-acid biosynthesis; L-serine biosynthesis; L-serine from 3-phospho-D-glycerate: step 3/3.</text>
</comment>
<organism evidence="13 14">
    <name type="scientific">Lachancea lanzarotensis</name>
    <dbReference type="NCBI Taxonomy" id="1245769"/>
    <lineage>
        <taxon>Eukaryota</taxon>
        <taxon>Fungi</taxon>
        <taxon>Dikarya</taxon>
        <taxon>Ascomycota</taxon>
        <taxon>Saccharomycotina</taxon>
        <taxon>Saccharomycetes</taxon>
        <taxon>Saccharomycetales</taxon>
        <taxon>Saccharomycetaceae</taxon>
        <taxon>Lachancea</taxon>
    </lineage>
</organism>
<evidence type="ECO:0000256" key="10">
    <source>
        <dbReference type="ARBA" id="ARBA00031693"/>
    </source>
</evidence>
<dbReference type="GO" id="GO:0006564">
    <property type="term" value="P:L-serine biosynthetic process"/>
    <property type="evidence" value="ECO:0007669"/>
    <property type="project" value="UniProtKB-KW"/>
</dbReference>
<evidence type="ECO:0000256" key="9">
    <source>
        <dbReference type="ARBA" id="ARBA00023299"/>
    </source>
</evidence>
<comment type="similarity">
    <text evidence="3">Belongs to the HAD-like hydrolase superfamily. SerB family.</text>
</comment>
<dbReference type="HOGENOM" id="CLU_036368_4_0_1"/>
<dbReference type="Gene3D" id="3.40.50.1000">
    <property type="entry name" value="HAD superfamily/HAD-like"/>
    <property type="match status" value="1"/>
</dbReference>
<dbReference type="SFLD" id="SFLDG01136">
    <property type="entry name" value="C1.6:_Phosphoserine_Phosphatas"/>
    <property type="match status" value="1"/>
</dbReference>
<proteinExistence type="inferred from homology"/>
<evidence type="ECO:0000256" key="1">
    <source>
        <dbReference type="ARBA" id="ARBA00001946"/>
    </source>
</evidence>
<dbReference type="InterPro" id="IPR023214">
    <property type="entry name" value="HAD_sf"/>
</dbReference>
<dbReference type="SFLD" id="SFLDS00003">
    <property type="entry name" value="Haloacid_Dehalogenase"/>
    <property type="match status" value="1"/>
</dbReference>
<dbReference type="SUPFAM" id="SSF56784">
    <property type="entry name" value="HAD-like"/>
    <property type="match status" value="1"/>
</dbReference>
<dbReference type="InterPro" id="IPR004469">
    <property type="entry name" value="PSP"/>
</dbReference>
<dbReference type="Pfam" id="PF00702">
    <property type="entry name" value="Hydrolase"/>
    <property type="match status" value="1"/>
</dbReference>
<evidence type="ECO:0000256" key="12">
    <source>
        <dbReference type="SAM" id="Coils"/>
    </source>
</evidence>
<dbReference type="PANTHER" id="PTHR43344">
    <property type="entry name" value="PHOSPHOSERINE PHOSPHATASE"/>
    <property type="match status" value="1"/>
</dbReference>
<dbReference type="SFLD" id="SFLDG01137">
    <property type="entry name" value="C1.6.1:_Phosphoserine_Phosphat"/>
    <property type="match status" value="1"/>
</dbReference>
<dbReference type="GO" id="GO:0036424">
    <property type="term" value="F:L-phosphoserine phosphatase activity"/>
    <property type="evidence" value="ECO:0007669"/>
    <property type="project" value="EnsemblFungi"/>
</dbReference>
<keyword evidence="14" id="KW-1185">Reference proteome</keyword>
<sequence>MSAQIVVTVIGHDPALSEEFKGEITTFLRGLEDVKIDSEVELSARAQDYFLSTSQSVSNLRQMLKTVESDNSDIIVQENSKFRKEKGLVVFDMDSTLIYQEVIELIAAYAQVEEKVAEITERAMNNELDFKQSLAERVGLLKGIKTATLYDEIKQKLRVTQGVPELCRGLKKMGCKLAVLSGGFTPFANHMKDVLELDFARANVLATENDPSQNGVEILSGHTIGDVVDGECKAQTLLELAREYKLPVESTVMVGDGGNDLPAMGVAGFGIAWNAKPRVQEAAPSKLNTQSLLDAFYIFGFTDAEIAALLA</sequence>
<evidence type="ECO:0000256" key="2">
    <source>
        <dbReference type="ARBA" id="ARBA00005135"/>
    </source>
</evidence>
<evidence type="ECO:0000313" key="13">
    <source>
        <dbReference type="EMBL" id="CEP62684.1"/>
    </source>
</evidence>
<evidence type="ECO:0000256" key="5">
    <source>
        <dbReference type="ARBA" id="ARBA00022605"/>
    </source>
</evidence>
<keyword evidence="8" id="KW-0460">Magnesium</keyword>
<keyword evidence="9" id="KW-0718">Serine biosynthesis</keyword>
<dbReference type="EMBL" id="LN736365">
    <property type="protein sequence ID" value="CEP62684.1"/>
    <property type="molecule type" value="Genomic_DNA"/>
</dbReference>
<keyword evidence="12" id="KW-0175">Coiled coil</keyword>
<keyword evidence="6" id="KW-0479">Metal-binding</keyword>
<evidence type="ECO:0000313" key="14">
    <source>
        <dbReference type="Proteomes" id="UP000054304"/>
    </source>
</evidence>
<feature type="active site" description="Nucleophile" evidence="11">
    <location>
        <position position="92"/>
    </location>
</feature>
<feature type="coiled-coil region" evidence="12">
    <location>
        <begin position="102"/>
        <end position="129"/>
    </location>
</feature>
<dbReference type="STRING" id="1245769.A0A0C7MRX0"/>
<evidence type="ECO:0000256" key="3">
    <source>
        <dbReference type="ARBA" id="ARBA00009184"/>
    </source>
</evidence>
<dbReference type="EC" id="3.1.3.3" evidence="4"/>
<dbReference type="GO" id="GO:0005737">
    <property type="term" value="C:cytoplasm"/>
    <property type="evidence" value="ECO:0007669"/>
    <property type="project" value="TreeGrafter"/>
</dbReference>
<dbReference type="GeneID" id="34686154"/>
<evidence type="ECO:0000256" key="4">
    <source>
        <dbReference type="ARBA" id="ARBA00012640"/>
    </source>
</evidence>
<accession>A0A0C7MRX0</accession>
<dbReference type="PANTHER" id="PTHR43344:SF2">
    <property type="entry name" value="PHOSPHOSERINE PHOSPHATASE"/>
    <property type="match status" value="1"/>
</dbReference>
<feature type="active site" description="Proton donor" evidence="11">
    <location>
        <position position="94"/>
    </location>
</feature>
<dbReference type="GO" id="GO:0000287">
    <property type="term" value="F:magnesium ion binding"/>
    <property type="evidence" value="ECO:0007669"/>
    <property type="project" value="TreeGrafter"/>
</dbReference>
<evidence type="ECO:0000256" key="6">
    <source>
        <dbReference type="ARBA" id="ARBA00022723"/>
    </source>
</evidence>
<dbReference type="NCBIfam" id="TIGR00338">
    <property type="entry name" value="serB"/>
    <property type="match status" value="1"/>
</dbReference>
<keyword evidence="7" id="KW-0378">Hydrolase</keyword>
<evidence type="ECO:0000256" key="11">
    <source>
        <dbReference type="PIRSR" id="PIRSR604469-1"/>
    </source>
</evidence>
<protein>
    <recommendedName>
        <fullName evidence="4">phosphoserine phosphatase</fullName>
        <ecNumber evidence="4">3.1.3.3</ecNumber>
    </recommendedName>
    <alternativeName>
        <fullName evidence="10">O-phosphoserine phosphohydrolase</fullName>
    </alternativeName>
</protein>
<dbReference type="SFLD" id="SFLDF00029">
    <property type="entry name" value="phosphoserine_phosphatase"/>
    <property type="match status" value="1"/>
</dbReference>
<name>A0A0C7MRX0_9SACH</name>
<reference evidence="13 14" key="1">
    <citation type="submission" date="2014-12" db="EMBL/GenBank/DDBJ databases">
        <authorList>
            <person name="Neuveglise Cecile"/>
        </authorList>
    </citation>
    <scope>NUCLEOTIDE SEQUENCE [LARGE SCALE GENOMIC DNA]</scope>
    <source>
        <strain evidence="13 14">CBS 12615</strain>
    </source>
</reference>
<keyword evidence="5" id="KW-0028">Amino-acid biosynthesis</keyword>
<dbReference type="NCBIfam" id="TIGR01488">
    <property type="entry name" value="HAD-SF-IB"/>
    <property type="match status" value="1"/>
</dbReference>